<dbReference type="SUPFAM" id="SSF53335">
    <property type="entry name" value="S-adenosyl-L-methionine-dependent methyltransferases"/>
    <property type="match status" value="1"/>
</dbReference>
<gene>
    <name evidence="1" type="ORF">ACIKP9_10420</name>
</gene>
<evidence type="ECO:0000313" key="1">
    <source>
        <dbReference type="EMBL" id="MFJ5446640.1"/>
    </source>
</evidence>
<dbReference type="EMBL" id="JBIWXY010000002">
    <property type="protein sequence ID" value="MFJ5446640.1"/>
    <property type="molecule type" value="Genomic_DNA"/>
</dbReference>
<reference evidence="1 2" key="1">
    <citation type="submission" date="2024-11" db="EMBL/GenBank/DDBJ databases">
        <authorList>
            <person name="Kaparullina E.N."/>
            <person name="Delegan Y.A."/>
            <person name="Doronina N.V."/>
        </authorList>
    </citation>
    <scope>NUCLEOTIDE SEQUENCE [LARGE SCALE GENOMIC DNA]</scope>
    <source>
        <strain evidence="1 2">7sh_L</strain>
    </source>
</reference>
<dbReference type="Proteomes" id="UP001617669">
    <property type="component" value="Unassembled WGS sequence"/>
</dbReference>
<keyword evidence="2" id="KW-1185">Reference proteome</keyword>
<organism evidence="1 2">
    <name type="scientific">Methylobacillus methanolivorans</name>
    <dbReference type="NCBI Taxonomy" id="1848927"/>
    <lineage>
        <taxon>Bacteria</taxon>
        <taxon>Pseudomonadati</taxon>
        <taxon>Pseudomonadota</taxon>
        <taxon>Betaproteobacteria</taxon>
        <taxon>Nitrosomonadales</taxon>
        <taxon>Methylophilaceae</taxon>
        <taxon>Methylobacillus</taxon>
    </lineage>
</organism>
<dbReference type="InterPro" id="IPR029063">
    <property type="entry name" value="SAM-dependent_MTases_sf"/>
</dbReference>
<dbReference type="RefSeq" id="WP_400882360.1">
    <property type="nucleotide sequence ID" value="NZ_JBIWXY010000002.1"/>
</dbReference>
<evidence type="ECO:0008006" key="3">
    <source>
        <dbReference type="Google" id="ProtNLM"/>
    </source>
</evidence>
<sequence length="216" mass="24725">MDIKNELLGMQYVYFGNLLEHLPQYKSGLFHGLALHPKSDKDIQHDARDILPFESDSILGFQSEDVFEHLEYATIPGVLDEIYRCLQVGGKFRMSMPDYNSPLLRRRSVYDSDGMILCDLSMGGSVSASCNTTVTPSFMSDGDAHLWFPTYTHVMELILASDIRKCREICFQHVWVDRQAFILNDFEAGYMPVMRIPPNDMRADGKPISLVVDFWK</sequence>
<evidence type="ECO:0000313" key="2">
    <source>
        <dbReference type="Proteomes" id="UP001617669"/>
    </source>
</evidence>
<name>A0ABW8GMG6_9PROT</name>
<dbReference type="Gene3D" id="3.40.50.150">
    <property type="entry name" value="Vaccinia Virus protein VP39"/>
    <property type="match status" value="1"/>
</dbReference>
<proteinExistence type="predicted"/>
<accession>A0ABW8GMG6</accession>
<protein>
    <recommendedName>
        <fullName evidence="3">Methyltransferase type 11 domain-containing protein</fullName>
    </recommendedName>
</protein>
<comment type="caution">
    <text evidence="1">The sequence shown here is derived from an EMBL/GenBank/DDBJ whole genome shotgun (WGS) entry which is preliminary data.</text>
</comment>